<protein>
    <submittedName>
        <fullName evidence="2">Uncharacterized protein</fullName>
    </submittedName>
</protein>
<feature type="compositionally biased region" description="Basic and acidic residues" evidence="1">
    <location>
        <begin position="1"/>
        <end position="16"/>
    </location>
</feature>
<proteinExistence type="predicted"/>
<comment type="caution">
    <text evidence="2">The sequence shown here is derived from an EMBL/GenBank/DDBJ whole genome shotgun (WGS) entry which is preliminary data.</text>
</comment>
<dbReference type="EMBL" id="JANPWB010000007">
    <property type="protein sequence ID" value="KAJ1172334.1"/>
    <property type="molecule type" value="Genomic_DNA"/>
</dbReference>
<dbReference type="Proteomes" id="UP001066276">
    <property type="component" value="Chromosome 4_1"/>
</dbReference>
<evidence type="ECO:0000256" key="1">
    <source>
        <dbReference type="SAM" id="MobiDB-lite"/>
    </source>
</evidence>
<organism evidence="2 3">
    <name type="scientific">Pleurodeles waltl</name>
    <name type="common">Iberian ribbed newt</name>
    <dbReference type="NCBI Taxonomy" id="8319"/>
    <lineage>
        <taxon>Eukaryota</taxon>
        <taxon>Metazoa</taxon>
        <taxon>Chordata</taxon>
        <taxon>Craniata</taxon>
        <taxon>Vertebrata</taxon>
        <taxon>Euteleostomi</taxon>
        <taxon>Amphibia</taxon>
        <taxon>Batrachia</taxon>
        <taxon>Caudata</taxon>
        <taxon>Salamandroidea</taxon>
        <taxon>Salamandridae</taxon>
        <taxon>Pleurodelinae</taxon>
        <taxon>Pleurodeles</taxon>
    </lineage>
</organism>
<feature type="region of interest" description="Disordered" evidence="1">
    <location>
        <begin position="1"/>
        <end position="34"/>
    </location>
</feature>
<gene>
    <name evidence="2" type="ORF">NDU88_004181</name>
</gene>
<accession>A0AAV7T7M4</accession>
<dbReference type="AlphaFoldDB" id="A0AAV7T7M4"/>
<evidence type="ECO:0000313" key="2">
    <source>
        <dbReference type="EMBL" id="KAJ1172334.1"/>
    </source>
</evidence>
<sequence length="127" mass="14174">MDSREYDTDDKGEGKGRVGFSLSLKRKSPGKEEEDHWSAPLICTHDGDDVCGEKIVVKRHAKTSCNASKVLVLLTYDEIRSDEILIFQVKQENSSAEVLPQVSLIVEEALMKKVKEEPEGVVKAEEV</sequence>
<reference evidence="2" key="1">
    <citation type="journal article" date="2022" name="bioRxiv">
        <title>Sequencing and chromosome-scale assembly of the giantPleurodeles waltlgenome.</title>
        <authorList>
            <person name="Brown T."/>
            <person name="Elewa A."/>
            <person name="Iarovenko S."/>
            <person name="Subramanian E."/>
            <person name="Araus A.J."/>
            <person name="Petzold A."/>
            <person name="Susuki M."/>
            <person name="Suzuki K.-i.T."/>
            <person name="Hayashi T."/>
            <person name="Toyoda A."/>
            <person name="Oliveira C."/>
            <person name="Osipova E."/>
            <person name="Leigh N.D."/>
            <person name="Simon A."/>
            <person name="Yun M.H."/>
        </authorList>
    </citation>
    <scope>NUCLEOTIDE SEQUENCE</scope>
    <source>
        <strain evidence="2">20211129_DDA</strain>
        <tissue evidence="2">Liver</tissue>
    </source>
</reference>
<evidence type="ECO:0000313" key="3">
    <source>
        <dbReference type="Proteomes" id="UP001066276"/>
    </source>
</evidence>
<name>A0AAV7T7M4_PLEWA</name>
<keyword evidence="3" id="KW-1185">Reference proteome</keyword>